<keyword evidence="2" id="KW-1185">Reference proteome</keyword>
<organism evidence="1 2">
    <name type="scientific">Pseudodonghicola flavimaris</name>
    <dbReference type="NCBI Taxonomy" id="3050036"/>
    <lineage>
        <taxon>Bacteria</taxon>
        <taxon>Pseudomonadati</taxon>
        <taxon>Pseudomonadota</taxon>
        <taxon>Alphaproteobacteria</taxon>
        <taxon>Rhodobacterales</taxon>
        <taxon>Paracoccaceae</taxon>
        <taxon>Pseudodonghicola</taxon>
    </lineage>
</organism>
<accession>A0ABT7F748</accession>
<sequence length="80" mass="8874">MAKQVFQLHGATADGEIVFRNKLSRKQFLAFMLMHPGCIVAVHGPSLAAIGHEVCLIAPKFVKPYLKNRERHELVVVGHA</sequence>
<comment type="caution">
    <text evidence="1">The sequence shown here is derived from an EMBL/GenBank/DDBJ whole genome shotgun (WGS) entry which is preliminary data.</text>
</comment>
<dbReference type="EMBL" id="JASNJD010000025">
    <property type="protein sequence ID" value="MDK3020424.1"/>
    <property type="molecule type" value="Genomic_DNA"/>
</dbReference>
<evidence type="ECO:0000313" key="2">
    <source>
        <dbReference type="Proteomes" id="UP001243757"/>
    </source>
</evidence>
<name>A0ABT7F748_9RHOB</name>
<protein>
    <submittedName>
        <fullName evidence="1">Uncharacterized protein</fullName>
    </submittedName>
</protein>
<dbReference type="RefSeq" id="WP_107817976.1">
    <property type="nucleotide sequence ID" value="NZ_JASNJD010000025.1"/>
</dbReference>
<reference evidence="1 2" key="1">
    <citation type="submission" date="2023-05" db="EMBL/GenBank/DDBJ databases">
        <title>Pseudodonghicola sp. nov.</title>
        <authorList>
            <person name="Huang J."/>
        </authorList>
    </citation>
    <scope>NUCLEOTIDE SEQUENCE [LARGE SCALE GENOMIC DNA]</scope>
    <source>
        <strain evidence="1 2">IC7</strain>
    </source>
</reference>
<gene>
    <name evidence="1" type="ORF">QO033_22305</name>
</gene>
<proteinExistence type="predicted"/>
<dbReference type="Proteomes" id="UP001243757">
    <property type="component" value="Unassembled WGS sequence"/>
</dbReference>
<evidence type="ECO:0000313" key="1">
    <source>
        <dbReference type="EMBL" id="MDK3020424.1"/>
    </source>
</evidence>